<comment type="caution">
    <text evidence="2">The sequence shown here is derived from an EMBL/GenBank/DDBJ whole genome shotgun (WGS) entry which is preliminary data.</text>
</comment>
<dbReference type="Proteomes" id="UP000801492">
    <property type="component" value="Unassembled WGS sequence"/>
</dbReference>
<name>A0A8K0GFJ8_IGNLU</name>
<evidence type="ECO:0000313" key="2">
    <source>
        <dbReference type="EMBL" id="KAF2897899.1"/>
    </source>
</evidence>
<feature type="region of interest" description="Disordered" evidence="1">
    <location>
        <begin position="29"/>
        <end position="48"/>
    </location>
</feature>
<dbReference type="OrthoDB" id="6363113at2759"/>
<sequence length="90" mass="9550">GLVPTAVQLSPDQPFGSIRSLAVSREVASFPLSRTPTPPPTTCESFSPNLVQVPDEEKLVTPVSDTASVHRNNNGPRKSVSIVLPSEEKG</sequence>
<gene>
    <name evidence="2" type="ORF">ILUMI_08269</name>
</gene>
<feature type="compositionally biased region" description="Polar residues" evidence="1">
    <location>
        <begin position="66"/>
        <end position="76"/>
    </location>
</feature>
<accession>A0A8K0GFJ8</accession>
<dbReference type="AlphaFoldDB" id="A0A8K0GFJ8"/>
<organism evidence="2 3">
    <name type="scientific">Ignelater luminosus</name>
    <name type="common">Cucubano</name>
    <name type="synonym">Pyrophorus luminosus</name>
    <dbReference type="NCBI Taxonomy" id="2038154"/>
    <lineage>
        <taxon>Eukaryota</taxon>
        <taxon>Metazoa</taxon>
        <taxon>Ecdysozoa</taxon>
        <taxon>Arthropoda</taxon>
        <taxon>Hexapoda</taxon>
        <taxon>Insecta</taxon>
        <taxon>Pterygota</taxon>
        <taxon>Neoptera</taxon>
        <taxon>Endopterygota</taxon>
        <taxon>Coleoptera</taxon>
        <taxon>Polyphaga</taxon>
        <taxon>Elateriformia</taxon>
        <taxon>Elateroidea</taxon>
        <taxon>Elateridae</taxon>
        <taxon>Agrypninae</taxon>
        <taxon>Pyrophorini</taxon>
        <taxon>Ignelater</taxon>
    </lineage>
</organism>
<dbReference type="EMBL" id="VTPC01003865">
    <property type="protein sequence ID" value="KAF2897899.1"/>
    <property type="molecule type" value="Genomic_DNA"/>
</dbReference>
<keyword evidence="3" id="KW-1185">Reference proteome</keyword>
<feature type="region of interest" description="Disordered" evidence="1">
    <location>
        <begin position="66"/>
        <end position="90"/>
    </location>
</feature>
<evidence type="ECO:0000313" key="3">
    <source>
        <dbReference type="Proteomes" id="UP000801492"/>
    </source>
</evidence>
<feature type="non-terminal residue" evidence="2">
    <location>
        <position position="1"/>
    </location>
</feature>
<proteinExistence type="predicted"/>
<evidence type="ECO:0000256" key="1">
    <source>
        <dbReference type="SAM" id="MobiDB-lite"/>
    </source>
</evidence>
<reference evidence="2" key="1">
    <citation type="submission" date="2019-08" db="EMBL/GenBank/DDBJ databases">
        <title>The genome of the North American firefly Photinus pyralis.</title>
        <authorList>
            <consortium name="Photinus pyralis genome working group"/>
            <person name="Fallon T.R."/>
            <person name="Sander Lower S.E."/>
            <person name="Weng J.-K."/>
        </authorList>
    </citation>
    <scope>NUCLEOTIDE SEQUENCE</scope>
    <source>
        <strain evidence="2">TRF0915ILg1</strain>
        <tissue evidence="2">Whole body</tissue>
    </source>
</reference>
<protein>
    <submittedName>
        <fullName evidence="2">Uncharacterized protein</fullName>
    </submittedName>
</protein>